<organism evidence="1 2">
    <name type="scientific">Flavihumibacter stibioxidans</name>
    <dbReference type="NCBI Taxonomy" id="1834163"/>
    <lineage>
        <taxon>Bacteria</taxon>
        <taxon>Pseudomonadati</taxon>
        <taxon>Bacteroidota</taxon>
        <taxon>Chitinophagia</taxon>
        <taxon>Chitinophagales</taxon>
        <taxon>Chitinophagaceae</taxon>
        <taxon>Flavihumibacter</taxon>
    </lineage>
</organism>
<accession>A0ABR7M6P1</accession>
<comment type="caution">
    <text evidence="1">The sequence shown here is derived from an EMBL/GenBank/DDBJ whole genome shotgun (WGS) entry which is preliminary data.</text>
</comment>
<protein>
    <submittedName>
        <fullName evidence="1">Uncharacterized protein</fullName>
    </submittedName>
</protein>
<dbReference type="EMBL" id="MBUA01000006">
    <property type="protein sequence ID" value="MBC6490684.1"/>
    <property type="molecule type" value="Genomic_DNA"/>
</dbReference>
<dbReference type="Proteomes" id="UP000765802">
    <property type="component" value="Unassembled WGS sequence"/>
</dbReference>
<evidence type="ECO:0000313" key="2">
    <source>
        <dbReference type="Proteomes" id="UP000765802"/>
    </source>
</evidence>
<reference evidence="1 2" key="1">
    <citation type="submission" date="2016-07" db="EMBL/GenBank/DDBJ databases">
        <title>Genome analysis of Flavihumibacter stibioxidans YS-17.</title>
        <authorList>
            <person name="Shi K."/>
            <person name="Han Y."/>
            <person name="Wang G."/>
        </authorList>
    </citation>
    <scope>NUCLEOTIDE SEQUENCE [LARGE SCALE GENOMIC DNA]</scope>
    <source>
        <strain evidence="1 2">YS-17</strain>
    </source>
</reference>
<proteinExistence type="predicted"/>
<name>A0ABR7M6P1_9BACT</name>
<keyword evidence="2" id="KW-1185">Reference proteome</keyword>
<gene>
    <name evidence="1" type="ORF">BC349_19630</name>
</gene>
<evidence type="ECO:0000313" key="1">
    <source>
        <dbReference type="EMBL" id="MBC6490684.1"/>
    </source>
</evidence>
<sequence length="216" mass="25308">MADVYKQTELEIPNLHKASNVVCHYSNSLQARKMNKLSFKILPSPETNDHEVRILIDNEDILGSDYLGIDPSIFFNQDNLDKNGELMIARCCCGVDECCDYPIIVTITENVTWTDKYGLNLSFDKEEYLNLINRSRTDYSWEDIKRRVERLTSDVLKHSKTKYNYQFKWASARINDKQITQCYSNNDDQLLFNLFWDGHSEKNVIQNAELFLNEKL</sequence>